<accession>A0A2A3ENA1</accession>
<dbReference type="AlphaFoldDB" id="A0A2A3ENA1"/>
<proteinExistence type="predicted"/>
<evidence type="ECO:0000313" key="1">
    <source>
        <dbReference type="EMBL" id="PBC33283.1"/>
    </source>
</evidence>
<dbReference type="Proteomes" id="UP000242457">
    <property type="component" value="Unassembled WGS sequence"/>
</dbReference>
<keyword evidence="2" id="KW-1185">Reference proteome</keyword>
<reference evidence="1 2" key="1">
    <citation type="submission" date="2014-07" db="EMBL/GenBank/DDBJ databases">
        <title>Genomic and transcriptomic analysis on Apis cerana provide comprehensive insights into honey bee biology.</title>
        <authorList>
            <person name="Diao Q."/>
            <person name="Sun L."/>
            <person name="Zheng H."/>
            <person name="Zheng H."/>
            <person name="Xu S."/>
            <person name="Wang S."/>
            <person name="Zeng Z."/>
            <person name="Hu F."/>
            <person name="Su S."/>
            <person name="Wu J."/>
        </authorList>
    </citation>
    <scope>NUCLEOTIDE SEQUENCE [LARGE SCALE GENOMIC DNA]</scope>
    <source>
        <tissue evidence="1">Pupae without intestine</tissue>
    </source>
</reference>
<gene>
    <name evidence="1" type="ORF">APICC_01302</name>
</gene>
<evidence type="ECO:0000313" key="2">
    <source>
        <dbReference type="Proteomes" id="UP000242457"/>
    </source>
</evidence>
<protein>
    <submittedName>
        <fullName evidence="1">Uncharacterized protein</fullName>
    </submittedName>
</protein>
<organism evidence="1 2">
    <name type="scientific">Apis cerana cerana</name>
    <name type="common">Oriental honeybee</name>
    <dbReference type="NCBI Taxonomy" id="94128"/>
    <lineage>
        <taxon>Eukaryota</taxon>
        <taxon>Metazoa</taxon>
        <taxon>Ecdysozoa</taxon>
        <taxon>Arthropoda</taxon>
        <taxon>Hexapoda</taxon>
        <taxon>Insecta</taxon>
        <taxon>Pterygota</taxon>
        <taxon>Neoptera</taxon>
        <taxon>Endopterygota</taxon>
        <taxon>Hymenoptera</taxon>
        <taxon>Apocrita</taxon>
        <taxon>Aculeata</taxon>
        <taxon>Apoidea</taxon>
        <taxon>Anthophila</taxon>
        <taxon>Apidae</taxon>
        <taxon>Apis</taxon>
    </lineage>
</organism>
<dbReference type="EMBL" id="KZ288204">
    <property type="protein sequence ID" value="PBC33283.1"/>
    <property type="molecule type" value="Genomic_DNA"/>
</dbReference>
<name>A0A2A3ENA1_APICC</name>
<dbReference type="OrthoDB" id="6328726at2759"/>
<sequence length="172" mass="20556">MAQDCYDVCKKCNRSSQELKPVDIIHLYPQLHFPLIQDTPYLLEEDFIKNKQNHQRSLNRNNRNLLPEYHSLCETITKKVQLDDSEYEYQPPYYHEIYCKSYNLLDNLRRAVNLSKQKCVHSGFHCVQRSKTLLLVRRRWDNECWEPFVKQIASGCDCMWPVSVLGDITDHY</sequence>